<dbReference type="GO" id="GO:0000981">
    <property type="term" value="F:DNA-binding transcription factor activity, RNA polymerase II-specific"/>
    <property type="evidence" value="ECO:0007669"/>
    <property type="project" value="InterPro"/>
</dbReference>
<dbReference type="SMART" id="SM00906">
    <property type="entry name" value="Fungal_trans"/>
    <property type="match status" value="1"/>
</dbReference>
<dbReference type="Pfam" id="PF04082">
    <property type="entry name" value="Fungal_trans"/>
    <property type="match status" value="1"/>
</dbReference>
<evidence type="ECO:0000259" key="4">
    <source>
        <dbReference type="PROSITE" id="PS50048"/>
    </source>
</evidence>
<evidence type="ECO:0000256" key="1">
    <source>
        <dbReference type="ARBA" id="ARBA00022723"/>
    </source>
</evidence>
<dbReference type="PANTHER" id="PTHR46910">
    <property type="entry name" value="TRANSCRIPTION FACTOR PDR1"/>
    <property type="match status" value="1"/>
</dbReference>
<feature type="region of interest" description="Disordered" evidence="3">
    <location>
        <begin position="764"/>
        <end position="802"/>
    </location>
</feature>
<dbReference type="CDD" id="cd12148">
    <property type="entry name" value="fungal_TF_MHR"/>
    <property type="match status" value="1"/>
</dbReference>
<organism evidence="5 6">
    <name type="scientific">Pseudogymnoascus verrucosus</name>
    <dbReference type="NCBI Taxonomy" id="342668"/>
    <lineage>
        <taxon>Eukaryota</taxon>
        <taxon>Fungi</taxon>
        <taxon>Dikarya</taxon>
        <taxon>Ascomycota</taxon>
        <taxon>Pezizomycotina</taxon>
        <taxon>Leotiomycetes</taxon>
        <taxon>Thelebolales</taxon>
        <taxon>Thelebolaceae</taxon>
        <taxon>Pseudogymnoascus</taxon>
    </lineage>
</organism>
<protein>
    <recommendedName>
        <fullName evidence="4">Zn(2)-C6 fungal-type domain-containing protein</fullName>
    </recommendedName>
</protein>
<gene>
    <name evidence="5" type="ORF">VE01_04368</name>
</gene>
<dbReference type="Gene3D" id="4.10.240.10">
    <property type="entry name" value="Zn(2)-C6 fungal-type DNA-binding domain"/>
    <property type="match status" value="1"/>
</dbReference>
<keyword evidence="1" id="KW-0479">Metal-binding</keyword>
<evidence type="ECO:0000313" key="5">
    <source>
        <dbReference type="EMBL" id="OBT97395.1"/>
    </source>
</evidence>
<dbReference type="AlphaFoldDB" id="A0A1B8GNJ5"/>
<dbReference type="PANTHER" id="PTHR46910:SF8">
    <property type="entry name" value="ZN(II)2CYS6 TRANSCRIPTION FACTOR (EUROFUNG)"/>
    <property type="match status" value="1"/>
</dbReference>
<reference evidence="6" key="2">
    <citation type="journal article" date="2018" name="Nat. Commun.">
        <title>Extreme sensitivity to ultraviolet light in the fungal pathogen causing white-nose syndrome of bats.</title>
        <authorList>
            <person name="Palmer J.M."/>
            <person name="Drees K.P."/>
            <person name="Foster J.T."/>
            <person name="Lindner D.L."/>
        </authorList>
    </citation>
    <scope>NUCLEOTIDE SEQUENCE [LARGE SCALE GENOMIC DNA]</scope>
    <source>
        <strain evidence="6">UAMH 10579</strain>
    </source>
</reference>
<feature type="domain" description="Zn(2)-C6 fungal-type" evidence="4">
    <location>
        <begin position="34"/>
        <end position="63"/>
    </location>
</feature>
<dbReference type="PROSITE" id="PS00463">
    <property type="entry name" value="ZN2_CY6_FUNGAL_1"/>
    <property type="match status" value="1"/>
</dbReference>
<evidence type="ECO:0000256" key="3">
    <source>
        <dbReference type="SAM" id="MobiDB-lite"/>
    </source>
</evidence>
<dbReference type="GO" id="GO:0006351">
    <property type="term" value="P:DNA-templated transcription"/>
    <property type="evidence" value="ECO:0007669"/>
    <property type="project" value="InterPro"/>
</dbReference>
<dbReference type="GO" id="GO:0008270">
    <property type="term" value="F:zinc ion binding"/>
    <property type="evidence" value="ECO:0007669"/>
    <property type="project" value="InterPro"/>
</dbReference>
<feature type="compositionally biased region" description="Polar residues" evidence="3">
    <location>
        <begin position="769"/>
        <end position="796"/>
    </location>
</feature>
<accession>A0A1B8GNJ5</accession>
<proteinExistence type="predicted"/>
<dbReference type="PROSITE" id="PS50048">
    <property type="entry name" value="ZN2_CY6_FUNGAL_2"/>
    <property type="match status" value="1"/>
</dbReference>
<dbReference type="Pfam" id="PF00172">
    <property type="entry name" value="Zn_clus"/>
    <property type="match status" value="1"/>
</dbReference>
<keyword evidence="6" id="KW-1185">Reference proteome</keyword>
<dbReference type="GO" id="GO:0003677">
    <property type="term" value="F:DNA binding"/>
    <property type="evidence" value="ECO:0007669"/>
    <property type="project" value="InterPro"/>
</dbReference>
<dbReference type="InterPro" id="IPR036864">
    <property type="entry name" value="Zn2-C6_fun-type_DNA-bd_sf"/>
</dbReference>
<feature type="compositionally biased region" description="Polar residues" evidence="3">
    <location>
        <begin position="179"/>
        <end position="189"/>
    </location>
</feature>
<dbReference type="STRING" id="342668.A0A1B8GNJ5"/>
<dbReference type="Proteomes" id="UP000091956">
    <property type="component" value="Unassembled WGS sequence"/>
</dbReference>
<dbReference type="SUPFAM" id="SSF57701">
    <property type="entry name" value="Zn2/Cys6 DNA-binding domain"/>
    <property type="match status" value="1"/>
</dbReference>
<reference evidence="5 6" key="1">
    <citation type="submission" date="2016-03" db="EMBL/GenBank/DDBJ databases">
        <title>Comparative genomics of Pseudogymnoascus destructans, the fungus causing white-nose syndrome of bats.</title>
        <authorList>
            <person name="Palmer J.M."/>
            <person name="Drees K.P."/>
            <person name="Foster J.T."/>
            <person name="Lindner D.L."/>
        </authorList>
    </citation>
    <scope>NUCLEOTIDE SEQUENCE [LARGE SCALE GENOMIC DNA]</scope>
    <source>
        <strain evidence="5 6">UAMH 10579</strain>
    </source>
</reference>
<sequence length="825" mass="91947">MDQVNDTADVFELPPATEDSGCQARPQRKRVRQACQRCRKHKLRCDKERPCALCVRDQVPCVKRVLLTNTRSPKPQNGQPQSQMPLTNASVSSLWSTRLKAMESPIQRNSLFSSAAVSNLLPAEGWNDTGSNVRQKNLDFSRLRHHTQGVSAMGLINEVFDEFQHESPENDNFALPGGTPNTKNQSSCSTSDRQVPIAMLLGIDLPQKKVTDFLLNKYIDSVHWFMMVFHEPTFREEYEEITKSRQAPPSRLGFVVLLAVISAMGARYCTAEEARKLFPALDLEQLKSILITKVQEHIFDVFDRPEIEAVQICILLGSFYMYNAQPNLAFVVLGSGIKAAQAIGLHKEALYRPSSQVTREVQKRVWWALYVFDRFASIAWGRPCSINDIDCQVSSLETLDDAANPHPDLHSVEQLDNGRVEAVTTFSYQRFKFKLYSIASPILDVNFIKGGNAAQVIEKIQSLHERLLTWHESLPDELLLKRESSWSQQPADTIRKTFRLQALALQLAYDNLQILLHRPLLQFNSQLLRQSQIEILKTPLGENDASHDPNSPSPRTFAISKAQCWESALRTANIVDHLDVLRAVKDTHAAAYIGIQLFTAGIMLSLMALSQPLLSQAQEGKMALARVICITKALGHRTLLSAQSGKILEALVSVIMSNEMKELLAKEEDTENYEELLTAHGTPTRSVGVYLGARQPSGGAMATQDRMDFPNKSIKGFYDNQDIAYDMPTAALSETDFNESLQSVPQGKFLRSVLILNNFEGNFAKDKNGNPSSTSISNGQYSSNLPLGQDMSQSTHPPIDDGRMATLLVAPTEASTTAGRRGFGT</sequence>
<evidence type="ECO:0000256" key="2">
    <source>
        <dbReference type="ARBA" id="ARBA00023242"/>
    </source>
</evidence>
<evidence type="ECO:0000313" key="6">
    <source>
        <dbReference type="Proteomes" id="UP000091956"/>
    </source>
</evidence>
<keyword evidence="2" id="KW-0539">Nucleus</keyword>
<feature type="region of interest" description="Disordered" evidence="3">
    <location>
        <begin position="167"/>
        <end position="189"/>
    </location>
</feature>
<dbReference type="EMBL" id="KV460222">
    <property type="protein sequence ID" value="OBT97395.1"/>
    <property type="molecule type" value="Genomic_DNA"/>
</dbReference>
<dbReference type="InterPro" id="IPR050987">
    <property type="entry name" value="AtrR-like"/>
</dbReference>
<dbReference type="RefSeq" id="XP_018131128.1">
    <property type="nucleotide sequence ID" value="XM_018273842.1"/>
</dbReference>
<dbReference type="InterPro" id="IPR001138">
    <property type="entry name" value="Zn2Cys6_DnaBD"/>
</dbReference>
<name>A0A1B8GNJ5_9PEZI</name>
<dbReference type="CDD" id="cd00067">
    <property type="entry name" value="GAL4"/>
    <property type="match status" value="1"/>
</dbReference>
<feature type="region of interest" description="Disordered" evidence="3">
    <location>
        <begin position="1"/>
        <end position="26"/>
    </location>
</feature>
<dbReference type="SMART" id="SM00066">
    <property type="entry name" value="GAL4"/>
    <property type="match status" value="1"/>
</dbReference>
<dbReference type="GeneID" id="28837754"/>
<dbReference type="InterPro" id="IPR007219">
    <property type="entry name" value="XnlR_reg_dom"/>
</dbReference>